<dbReference type="InterPro" id="IPR012334">
    <property type="entry name" value="Pectin_lyas_fold"/>
</dbReference>
<dbReference type="EMBL" id="JBGBPQ010000010">
    <property type="protein sequence ID" value="KAL1518710.1"/>
    <property type="molecule type" value="Genomic_DNA"/>
</dbReference>
<sequence length="244" mass="25199">MLWGHWIFLPCVLAATQQQGSALISSADALHASLSNRAIRTVVLTEGEYFLKETLTISRDVVLRAETAGTVVLNALGSRTTPRGVLAVVNGTVELEGLDITGGDKGGGVHVAGGVVTITSCNIYRNTAVSGGGLAVTGGAVTTFFCNFFDNEALQASAQPSLVARSCCRANSKRLDSCFQGGGVYVSSAGGLSIFNGYISNNVAVSSGANLRVENTSTAVNVIVRLVTLRTLGVAFITPTSIDP</sequence>
<gene>
    <name evidence="2" type="ORF">AB1Y20_002997</name>
</gene>
<proteinExistence type="predicted"/>
<accession>A0AB34JCU4</accession>
<feature type="signal peptide" evidence="1">
    <location>
        <begin position="1"/>
        <end position="22"/>
    </location>
</feature>
<evidence type="ECO:0000313" key="2">
    <source>
        <dbReference type="EMBL" id="KAL1518710.1"/>
    </source>
</evidence>
<dbReference type="Gene3D" id="2.160.20.10">
    <property type="entry name" value="Single-stranded right-handed beta-helix, Pectin lyase-like"/>
    <property type="match status" value="1"/>
</dbReference>
<name>A0AB34JCU4_PRYPA</name>
<dbReference type="SUPFAM" id="SSF51126">
    <property type="entry name" value="Pectin lyase-like"/>
    <property type="match status" value="1"/>
</dbReference>
<protein>
    <recommendedName>
        <fullName evidence="4">Right handed beta helix domain-containing protein</fullName>
    </recommendedName>
</protein>
<dbReference type="Proteomes" id="UP001515480">
    <property type="component" value="Unassembled WGS sequence"/>
</dbReference>
<dbReference type="InterPro" id="IPR011050">
    <property type="entry name" value="Pectin_lyase_fold/virulence"/>
</dbReference>
<keyword evidence="1" id="KW-0732">Signal</keyword>
<evidence type="ECO:0000313" key="3">
    <source>
        <dbReference type="Proteomes" id="UP001515480"/>
    </source>
</evidence>
<keyword evidence="3" id="KW-1185">Reference proteome</keyword>
<feature type="chain" id="PRO_5044279139" description="Right handed beta helix domain-containing protein" evidence="1">
    <location>
        <begin position="23"/>
        <end position="244"/>
    </location>
</feature>
<evidence type="ECO:0000256" key="1">
    <source>
        <dbReference type="SAM" id="SignalP"/>
    </source>
</evidence>
<evidence type="ECO:0008006" key="4">
    <source>
        <dbReference type="Google" id="ProtNLM"/>
    </source>
</evidence>
<reference evidence="2 3" key="1">
    <citation type="journal article" date="2024" name="Science">
        <title>Giant polyketide synthase enzymes in the biosynthesis of giant marine polyether toxins.</title>
        <authorList>
            <person name="Fallon T.R."/>
            <person name="Shende V.V."/>
            <person name="Wierzbicki I.H."/>
            <person name="Pendleton A.L."/>
            <person name="Watervoot N.F."/>
            <person name="Auber R.P."/>
            <person name="Gonzalez D.J."/>
            <person name="Wisecaver J.H."/>
            <person name="Moore B.S."/>
        </authorList>
    </citation>
    <scope>NUCLEOTIDE SEQUENCE [LARGE SCALE GENOMIC DNA]</scope>
    <source>
        <strain evidence="2 3">12B1</strain>
    </source>
</reference>
<dbReference type="AlphaFoldDB" id="A0AB34JCU4"/>
<organism evidence="2 3">
    <name type="scientific">Prymnesium parvum</name>
    <name type="common">Toxic golden alga</name>
    <dbReference type="NCBI Taxonomy" id="97485"/>
    <lineage>
        <taxon>Eukaryota</taxon>
        <taxon>Haptista</taxon>
        <taxon>Haptophyta</taxon>
        <taxon>Prymnesiophyceae</taxon>
        <taxon>Prymnesiales</taxon>
        <taxon>Prymnesiaceae</taxon>
        <taxon>Prymnesium</taxon>
    </lineage>
</organism>
<comment type="caution">
    <text evidence="2">The sequence shown here is derived from an EMBL/GenBank/DDBJ whole genome shotgun (WGS) entry which is preliminary data.</text>
</comment>